<dbReference type="Proteomes" id="UP000298763">
    <property type="component" value="Chromosome"/>
</dbReference>
<dbReference type="RefSeq" id="WP_137312968.1">
    <property type="nucleotide sequence ID" value="NZ_CP040017.1"/>
</dbReference>
<evidence type="ECO:0000256" key="2">
    <source>
        <dbReference type="SAM" id="SignalP"/>
    </source>
</evidence>
<keyword evidence="5" id="KW-1185">Reference proteome</keyword>
<reference evidence="3 6" key="2">
    <citation type="submission" date="2020-08" db="EMBL/GenBank/DDBJ databases">
        <title>Genomic Encyclopedia of Type Strains, Phase III (KMG-III): the genomes of soil and plant-associated and newly described type strains.</title>
        <authorList>
            <person name="Whitman W."/>
        </authorList>
    </citation>
    <scope>NUCLEOTIDE SEQUENCE [LARGE SCALE GENOMIC DNA]</scope>
    <source>
        <strain evidence="3 6">CECT 7753</strain>
    </source>
</reference>
<evidence type="ECO:0000313" key="4">
    <source>
        <dbReference type="EMBL" id="QCP10082.1"/>
    </source>
</evidence>
<feature type="repeat" description="TPR" evidence="1">
    <location>
        <begin position="123"/>
        <end position="156"/>
    </location>
</feature>
<dbReference type="EMBL" id="CP040017">
    <property type="protein sequence ID" value="QCP10082.1"/>
    <property type="molecule type" value="Genomic_DNA"/>
</dbReference>
<feature type="chain" id="PRO_5044607297" evidence="2">
    <location>
        <begin position="21"/>
        <end position="205"/>
    </location>
</feature>
<keyword evidence="2" id="KW-0732">Signal</keyword>
<dbReference type="InterPro" id="IPR011990">
    <property type="entry name" value="TPR-like_helical_dom_sf"/>
</dbReference>
<dbReference type="AlphaFoldDB" id="A0A4P8HNR2"/>
<dbReference type="Gene3D" id="1.25.40.10">
    <property type="entry name" value="Tetratricopeptide repeat domain"/>
    <property type="match status" value="1"/>
</dbReference>
<dbReference type="Proteomes" id="UP000584325">
    <property type="component" value="Unassembled WGS sequence"/>
</dbReference>
<dbReference type="OrthoDB" id="8525350at2"/>
<organism evidence="3 6">
    <name type="scientific">Pseudoduganella umbonata</name>
    <dbReference type="NCBI Taxonomy" id="864828"/>
    <lineage>
        <taxon>Bacteria</taxon>
        <taxon>Pseudomonadati</taxon>
        <taxon>Pseudomonadota</taxon>
        <taxon>Betaproteobacteria</taxon>
        <taxon>Burkholderiales</taxon>
        <taxon>Oxalobacteraceae</taxon>
        <taxon>Telluria group</taxon>
        <taxon>Pseudoduganella</taxon>
    </lineage>
</organism>
<evidence type="ECO:0000313" key="6">
    <source>
        <dbReference type="Proteomes" id="UP000584325"/>
    </source>
</evidence>
<dbReference type="Pfam" id="PF13414">
    <property type="entry name" value="TPR_11"/>
    <property type="match status" value="1"/>
</dbReference>
<sequence length="205" mass="23087">MPFRPPLILALVLLHGLARAAADCPAFNNTVSGGDYTNAEDRQKLDVVERFHFTPQVERLERGQSGYLVDDIGYTLDHFANHHRALTAMARLAVREKSSRPKGAKYSIECYFDRAIRFRPDDSRVRAIFGGYLLVLGQEEAALTQLQEAARLEPNNATNQYNLGLLHLRRKNFDKARQAAKRAYELGIPLPGLKNKLVAAGQWKD</sequence>
<gene>
    <name evidence="4" type="ORF">FCL38_06325</name>
    <name evidence="3" type="ORF">FHS02_000869</name>
</gene>
<dbReference type="SUPFAM" id="SSF48452">
    <property type="entry name" value="TPR-like"/>
    <property type="match status" value="1"/>
</dbReference>
<accession>A0A4P8HNR2</accession>
<evidence type="ECO:0000313" key="5">
    <source>
        <dbReference type="Proteomes" id="UP000298763"/>
    </source>
</evidence>
<keyword evidence="1" id="KW-0802">TPR repeat</keyword>
<feature type="signal peptide" evidence="2">
    <location>
        <begin position="1"/>
        <end position="20"/>
    </location>
</feature>
<evidence type="ECO:0000256" key="1">
    <source>
        <dbReference type="PROSITE-ProRule" id="PRU00339"/>
    </source>
</evidence>
<proteinExistence type="predicted"/>
<reference evidence="4 5" key="1">
    <citation type="submission" date="2019-05" db="EMBL/GenBank/DDBJ databases">
        <title>Draft Genome Sequences of Six Type Strains of the Genus Massilia.</title>
        <authorList>
            <person name="Miess H."/>
            <person name="Frediansyhah A."/>
            <person name="Gross H."/>
        </authorList>
    </citation>
    <scope>NUCLEOTIDE SEQUENCE [LARGE SCALE GENOMIC DNA]</scope>
    <source>
        <strain evidence="4 5">DSMZ 26121</strain>
    </source>
</reference>
<dbReference type="EMBL" id="JACHXS010000001">
    <property type="protein sequence ID" value="MBB3220082.1"/>
    <property type="molecule type" value="Genomic_DNA"/>
</dbReference>
<dbReference type="PROSITE" id="PS50005">
    <property type="entry name" value="TPR"/>
    <property type="match status" value="1"/>
</dbReference>
<name>A0A4P8HNR2_9BURK</name>
<evidence type="ECO:0000313" key="3">
    <source>
        <dbReference type="EMBL" id="MBB3220082.1"/>
    </source>
</evidence>
<protein>
    <submittedName>
        <fullName evidence="4">Tetratricopeptide repeat protein</fullName>
    </submittedName>
    <submittedName>
        <fullName evidence="3">Tfp pilus assembly protein PilF</fullName>
    </submittedName>
</protein>
<dbReference type="InterPro" id="IPR019734">
    <property type="entry name" value="TPR_rpt"/>
</dbReference>